<proteinExistence type="inferred from homology"/>
<reference evidence="3 4" key="1">
    <citation type="submission" date="2019-07" db="EMBL/GenBank/DDBJ databases">
        <title>Whole genome shotgun sequence of Chitinophaga cymbidii NBRC 109752.</title>
        <authorList>
            <person name="Hosoyama A."/>
            <person name="Uohara A."/>
            <person name="Ohji S."/>
            <person name="Ichikawa N."/>
        </authorList>
    </citation>
    <scope>NUCLEOTIDE SEQUENCE [LARGE SCALE GENOMIC DNA]</scope>
    <source>
        <strain evidence="3 4">NBRC 109752</strain>
    </source>
</reference>
<evidence type="ECO:0000256" key="1">
    <source>
        <dbReference type="ARBA" id="ARBA00007613"/>
    </source>
</evidence>
<organism evidence="3 4">
    <name type="scientific">Chitinophaga cymbidii</name>
    <dbReference type="NCBI Taxonomy" id="1096750"/>
    <lineage>
        <taxon>Bacteria</taxon>
        <taxon>Pseudomonadati</taxon>
        <taxon>Bacteroidota</taxon>
        <taxon>Chitinophagia</taxon>
        <taxon>Chitinophagales</taxon>
        <taxon>Chitinophagaceae</taxon>
        <taxon>Chitinophaga</taxon>
    </lineage>
</organism>
<dbReference type="Pfam" id="PF02321">
    <property type="entry name" value="OEP"/>
    <property type="match status" value="2"/>
</dbReference>
<dbReference type="OrthoDB" id="9791261at2"/>
<evidence type="ECO:0000313" key="3">
    <source>
        <dbReference type="EMBL" id="GEP98005.1"/>
    </source>
</evidence>
<dbReference type="RefSeq" id="WP_146866127.1">
    <property type="nucleotide sequence ID" value="NZ_BKAU01000005.1"/>
</dbReference>
<dbReference type="PANTHER" id="PTHR30203">
    <property type="entry name" value="OUTER MEMBRANE CATION EFFLUX PROTEIN"/>
    <property type="match status" value="1"/>
</dbReference>
<dbReference type="Proteomes" id="UP000321436">
    <property type="component" value="Unassembled WGS sequence"/>
</dbReference>
<accession>A0A512RQP2</accession>
<dbReference type="EMBL" id="BKAU01000005">
    <property type="protein sequence ID" value="GEP98005.1"/>
    <property type="molecule type" value="Genomic_DNA"/>
</dbReference>
<dbReference type="InterPro" id="IPR010131">
    <property type="entry name" value="MdtP/NodT-like"/>
</dbReference>
<evidence type="ECO:0000256" key="2">
    <source>
        <dbReference type="SAM" id="SignalP"/>
    </source>
</evidence>
<gene>
    <name evidence="3" type="ORF">CCY01nite_42650</name>
</gene>
<dbReference type="SUPFAM" id="SSF56954">
    <property type="entry name" value="Outer membrane efflux proteins (OEP)"/>
    <property type="match status" value="1"/>
</dbReference>
<name>A0A512RQP2_9BACT</name>
<dbReference type="Gene3D" id="1.20.1600.10">
    <property type="entry name" value="Outer membrane efflux proteins (OEP)"/>
    <property type="match status" value="1"/>
</dbReference>
<dbReference type="InterPro" id="IPR003423">
    <property type="entry name" value="OMP_efflux"/>
</dbReference>
<sequence length="420" mass="48122">MHCIRITLCVISLLLTPGLYAQDTLHITLQQAEQQFLQRNLALLAEKYNISIAQAQVIQARLYNNPSLSLGGSIYNPEQNRFADVGNRSGQYTIEVQQLITLAGKRNKQIKLAQTEASMAESRFFELLRTLGYTLRSNFYEAWYLQSSIHAFDVQVQQLEQLDRTYRELQAKGIVTPRDAVRIRSLLYSLKAEQVTLQNRFNTIEGELQLLLQDNHTWYIPDARDLNMQPVSAYSLQSLLDTAFTNRRDLRLAQQALQHSTQQYALQRSLAVPDMTIGAMFDKRSDYIENASLLNIAFDLPFFHRNQGSIKAARAGIAQSKVLLEQQTATVENEVRTAFARAVNADNMLRSVDPDFRGEFEALLQSVTDHFIKKNISLLEFTDFYESYKENLLQLNEVQHERMQAIESLNYAIGKNLLNN</sequence>
<comment type="caution">
    <text evidence="3">The sequence shown here is derived from an EMBL/GenBank/DDBJ whole genome shotgun (WGS) entry which is preliminary data.</text>
</comment>
<dbReference type="AlphaFoldDB" id="A0A512RQP2"/>
<dbReference type="PANTHER" id="PTHR30203:SF23">
    <property type="entry name" value="OUTER MEMBRANE EFFLUX PROTEIN"/>
    <property type="match status" value="1"/>
</dbReference>
<keyword evidence="2" id="KW-0732">Signal</keyword>
<dbReference type="GO" id="GO:0015562">
    <property type="term" value="F:efflux transmembrane transporter activity"/>
    <property type="evidence" value="ECO:0007669"/>
    <property type="project" value="InterPro"/>
</dbReference>
<feature type="signal peptide" evidence="2">
    <location>
        <begin position="1"/>
        <end position="21"/>
    </location>
</feature>
<keyword evidence="4" id="KW-1185">Reference proteome</keyword>
<evidence type="ECO:0000313" key="4">
    <source>
        <dbReference type="Proteomes" id="UP000321436"/>
    </source>
</evidence>
<feature type="chain" id="PRO_5021956661" evidence="2">
    <location>
        <begin position="22"/>
        <end position="420"/>
    </location>
</feature>
<protein>
    <submittedName>
        <fullName evidence="3">Cation transporter</fullName>
    </submittedName>
</protein>
<comment type="similarity">
    <text evidence="1">Belongs to the outer membrane factor (OMF) (TC 1.B.17) family.</text>
</comment>